<protein>
    <recommendedName>
        <fullName evidence="1">Lantibiotic dehydratase N-terminal domain-containing protein</fullName>
    </recommendedName>
</protein>
<proteinExistence type="predicted"/>
<dbReference type="Proteomes" id="UP000262882">
    <property type="component" value="Unassembled WGS sequence"/>
</dbReference>
<feature type="domain" description="Lantibiotic dehydratase N-terminal" evidence="1">
    <location>
        <begin position="613"/>
        <end position="829"/>
    </location>
</feature>
<keyword evidence="3" id="KW-1185">Reference proteome</keyword>
<evidence type="ECO:0000313" key="2">
    <source>
        <dbReference type="EMBL" id="RFS83773.1"/>
    </source>
</evidence>
<gene>
    <name evidence="2" type="ORF">D0T12_20950</name>
</gene>
<dbReference type="InterPro" id="IPR006827">
    <property type="entry name" value="Lant_deHydtase_N"/>
</dbReference>
<dbReference type="OrthoDB" id="2442707at2"/>
<reference evidence="2 3" key="1">
    <citation type="submission" date="2018-08" db="EMBL/GenBank/DDBJ databases">
        <title>Actinomadura spongicola sp. nov., isolated from marine sponge Leucetta chagosensis.</title>
        <authorList>
            <person name="Li L."/>
            <person name="Lin H.W."/>
        </authorList>
    </citation>
    <scope>NUCLEOTIDE SEQUENCE [LARGE SCALE GENOMIC DNA]</scope>
    <source>
        <strain evidence="2 3">LHW52907</strain>
    </source>
</reference>
<accession>A0A372GFB5</accession>
<dbReference type="EMBL" id="QVNQ01000006">
    <property type="protein sequence ID" value="RFS83773.1"/>
    <property type="molecule type" value="Genomic_DNA"/>
</dbReference>
<organism evidence="2 3">
    <name type="scientific">Actinomadura spongiicola</name>
    <dbReference type="NCBI Taxonomy" id="2303421"/>
    <lineage>
        <taxon>Bacteria</taxon>
        <taxon>Bacillati</taxon>
        <taxon>Actinomycetota</taxon>
        <taxon>Actinomycetes</taxon>
        <taxon>Streptosporangiales</taxon>
        <taxon>Thermomonosporaceae</taxon>
        <taxon>Actinomadura</taxon>
    </lineage>
</organism>
<feature type="domain" description="Lantibiotic dehydratase N-terminal" evidence="1">
    <location>
        <begin position="129"/>
        <end position="425"/>
    </location>
</feature>
<sequence length="913" mass="103163">MLRRGGLPIDTVRPLRFTETLRWTADVLELEERLDRHKGGAADTLADAVGGLIDERLRRDLLALRRDVFNRRLPRDLARARRLTEERGLRGVGEWLDLRVRYEDVLAAGVPVLDGELRQRREYVRGLARDPRLRHGLLLASPSLDRYLSAYLEAPPGPLGKRARRIERSLLEYVYRSACKTSPFSTFTTVALGGFEPHPSDGTMPETASGAVNGAATEAWTGAMLAADDIGGPGSSHVRINVAMLARLSEVIMEDAALREDLPVEATSGWSGERDRIRYVRRTHRSGDTEAAVTFDSLREDLFYLSRGSVLDEVLRLLEDHPRIRMGELAERLRAADPERRDRKAIELYLSRLLRLSLLTVPLLQVDIHSDDPLRGFRDRIARIDRPWAVDLAERLDLVADHLALYGGADLDERRRLVDSVRSEFVEAQHELGLNEVTTPRTLVYEDVSHPEAHITADREGWERTLLPSLRGLSRILPLFDMTLPQRLNLKGFFMARYGRGGRCEDVLRFVHEFHRDFFDQFMKASQRRRAFDADGEYVPLDNWLRLPEITALDDARRTLVDRMRHAYDTLPADADELVLDDEFVDAVARELPPSLDGFDPRSFFLQVADDGGRPLGVLNRTYSGLTLLFSRFAHCFGGGDGLAEQMRKILADLQPEGAVFAELTGGYDTTNLNLHPPVTPYELVCPGETSFRPQNAQIPIADLVIEHDEETDRVLLRSRTLDTEVIPVYLGFLVPMALPEVQRGLLLFSHTTMASLDLWHGVDKPLLGAAIGGHPRVRYRDLVLTRRTWKMVPDHLPDRASAASDAEWFLAWQRWRRDNGLPARVFAAVDADASDGAAGERPANAPRKPQYVDFDSYFSLGILDQLARQAGSRVVMQEMLPDHEQLWLRTAEGSFVTEQTIELTRVENRPGN</sequence>
<evidence type="ECO:0000313" key="3">
    <source>
        <dbReference type="Proteomes" id="UP000262882"/>
    </source>
</evidence>
<name>A0A372GFB5_9ACTN</name>
<dbReference type="Pfam" id="PF04738">
    <property type="entry name" value="Lant_dehydr_N"/>
    <property type="match status" value="2"/>
</dbReference>
<comment type="caution">
    <text evidence="2">The sequence shown here is derived from an EMBL/GenBank/DDBJ whole genome shotgun (WGS) entry which is preliminary data.</text>
</comment>
<evidence type="ECO:0000259" key="1">
    <source>
        <dbReference type="Pfam" id="PF04738"/>
    </source>
</evidence>
<dbReference type="AlphaFoldDB" id="A0A372GFB5"/>